<reference evidence="5 6" key="1">
    <citation type="journal article" date="2015" name="Genome Biol.">
        <title>Comparative genomics of Steinernema reveals deeply conserved gene regulatory networks.</title>
        <authorList>
            <person name="Dillman A.R."/>
            <person name="Macchietto M."/>
            <person name="Porter C.F."/>
            <person name="Rogers A."/>
            <person name="Williams B."/>
            <person name="Antoshechkin I."/>
            <person name="Lee M.M."/>
            <person name="Goodwin Z."/>
            <person name="Lu X."/>
            <person name="Lewis E.E."/>
            <person name="Goodrich-Blair H."/>
            <person name="Stock S.P."/>
            <person name="Adams B.J."/>
            <person name="Sternberg P.W."/>
            <person name="Mortazavi A."/>
        </authorList>
    </citation>
    <scope>NUCLEOTIDE SEQUENCE [LARGE SCALE GENOMIC DNA]</scope>
    <source>
        <strain evidence="5 6">ALL</strain>
    </source>
</reference>
<protein>
    <recommendedName>
        <fullName evidence="2">Dymeclin</fullName>
    </recommendedName>
</protein>
<organism evidence="5 6">
    <name type="scientific">Steinernema carpocapsae</name>
    <name type="common">Entomopathogenic nematode</name>
    <dbReference type="NCBI Taxonomy" id="34508"/>
    <lineage>
        <taxon>Eukaryota</taxon>
        <taxon>Metazoa</taxon>
        <taxon>Ecdysozoa</taxon>
        <taxon>Nematoda</taxon>
        <taxon>Chromadorea</taxon>
        <taxon>Rhabditida</taxon>
        <taxon>Tylenchina</taxon>
        <taxon>Panagrolaimomorpha</taxon>
        <taxon>Strongyloidoidea</taxon>
        <taxon>Steinernematidae</taxon>
        <taxon>Steinernema</taxon>
    </lineage>
</organism>
<dbReference type="InterPro" id="IPR019142">
    <property type="entry name" value="Dymeclin"/>
</dbReference>
<evidence type="ECO:0000313" key="5">
    <source>
        <dbReference type="EMBL" id="TKR57398.1"/>
    </source>
</evidence>
<accession>A0A4U5LNE5</accession>
<name>A0A4U5LNE5_STECR</name>
<dbReference type="Pfam" id="PF09742">
    <property type="entry name" value="Dymeclin"/>
    <property type="match status" value="1"/>
</dbReference>
<dbReference type="AlphaFoldDB" id="A0A4U5LNE5"/>
<dbReference type="GO" id="GO:0005794">
    <property type="term" value="C:Golgi apparatus"/>
    <property type="evidence" value="ECO:0007669"/>
    <property type="project" value="TreeGrafter"/>
</dbReference>
<evidence type="ECO:0000256" key="3">
    <source>
        <dbReference type="ARBA" id="ARBA00022707"/>
    </source>
</evidence>
<proteinExistence type="inferred from homology"/>
<dbReference type="InterPro" id="IPR003006">
    <property type="entry name" value="Ig/MHC_CS"/>
</dbReference>
<dbReference type="PANTHER" id="PTHR12895:SF9">
    <property type="entry name" value="DYMECLIN"/>
    <property type="match status" value="1"/>
</dbReference>
<dbReference type="OrthoDB" id="10253409at2759"/>
<dbReference type="STRING" id="34508.A0A4U5LNE5"/>
<dbReference type="GO" id="GO:0007030">
    <property type="term" value="P:Golgi organization"/>
    <property type="evidence" value="ECO:0007669"/>
    <property type="project" value="TreeGrafter"/>
</dbReference>
<keyword evidence="3" id="KW-0519">Myristate</keyword>
<evidence type="ECO:0000313" key="6">
    <source>
        <dbReference type="Proteomes" id="UP000298663"/>
    </source>
</evidence>
<reference evidence="5 6" key="2">
    <citation type="journal article" date="2019" name="G3 (Bethesda)">
        <title>Hybrid Assembly of the Genome of the Entomopathogenic Nematode Steinernema carpocapsae Identifies the X-Chromosome.</title>
        <authorList>
            <person name="Serra L."/>
            <person name="Macchietto M."/>
            <person name="Macias-Munoz A."/>
            <person name="McGill C.J."/>
            <person name="Rodriguez I.M."/>
            <person name="Rodriguez B."/>
            <person name="Murad R."/>
            <person name="Mortazavi A."/>
        </authorList>
    </citation>
    <scope>NUCLEOTIDE SEQUENCE [LARGE SCALE GENOMIC DNA]</scope>
    <source>
        <strain evidence="5 6">ALL</strain>
    </source>
</reference>
<dbReference type="PANTHER" id="PTHR12895">
    <property type="entry name" value="DYMECLIN"/>
    <property type="match status" value="1"/>
</dbReference>
<gene>
    <name evidence="5" type="ORF">L596_030872</name>
</gene>
<evidence type="ECO:0000256" key="4">
    <source>
        <dbReference type="ARBA" id="ARBA00023288"/>
    </source>
</evidence>
<dbReference type="EMBL" id="AZBU02000016">
    <property type="protein sequence ID" value="TKR57398.1"/>
    <property type="molecule type" value="Genomic_DNA"/>
</dbReference>
<comment type="caution">
    <text evidence="5">The sequence shown here is derived from an EMBL/GenBank/DDBJ whole genome shotgun (WGS) entry which is preliminary data.</text>
</comment>
<sequence>MGGVISSAADVAENQWIRKFTGLQPISDNDPFWNQLFSYNYSVDDENEEIIPTFEDAVNDALQALMYNTETTGNFGALIRVFLRRASELNTSEICDNKIFLWQMANALMIIRYVCKFLTQRLSEAEFVKAFSSKEFADTKRKEAVEEPEEICCAHQFYNVILSTIAELPVNEHTNPVHMESVRCTLVILGRQLFTDSIDVTDGFCSYILSQGPEQNVALTKALLTNFVLHNSPLPGLKKSEPESVVISLATSMWSMLQTVTGYDNPPTEEEDPEQTLGSLSCLLLLTLTCHPCKPETQNNVKDALAVFLNAQEVSACSIDVITFKVDYSALYNRLCCTVKQQPPMLLLYTLLHKNSGFRNYVLSRINLENLVVPVIKVLNAGPDSTSATSHHLYLSLIVLLILSEDEFFCKVVHETILNNVDWFNTERPLGEISLGGLITLVVAKTIQMNTIKTRDRYLHTNCLAALANMSSSFKQLSSYVCQKLIGLLETMTKRHAKLIEHMRANAENELTETQNNNYHQDITALEEGIRTVLEMCNSCLSNNLRNNPHLIYTILYESSLMLSITIPCFKTLLETSPR</sequence>
<dbReference type="PROSITE" id="PS00290">
    <property type="entry name" value="IG_MHC"/>
    <property type="match status" value="1"/>
</dbReference>
<keyword evidence="6" id="KW-1185">Reference proteome</keyword>
<evidence type="ECO:0000256" key="2">
    <source>
        <dbReference type="ARBA" id="ARBA00015736"/>
    </source>
</evidence>
<comment type="similarity">
    <text evidence="1">Belongs to the dymeclin family.</text>
</comment>
<keyword evidence="4" id="KW-0449">Lipoprotein</keyword>
<dbReference type="Proteomes" id="UP000298663">
    <property type="component" value="Unassembled WGS sequence"/>
</dbReference>
<evidence type="ECO:0000256" key="1">
    <source>
        <dbReference type="ARBA" id="ARBA00010603"/>
    </source>
</evidence>